<dbReference type="Proteomes" id="UP000663505">
    <property type="component" value="Chromosome"/>
</dbReference>
<reference evidence="1 2" key="1">
    <citation type="submission" date="2021-02" db="EMBL/GenBank/DDBJ databases">
        <title>Alicyclobacillus curvatus sp. nov. and Alicyclobacillus mengziensis sp. nov., two acidophilic bacteria isolated from acid mine drainage.</title>
        <authorList>
            <person name="Huang Y."/>
        </authorList>
    </citation>
    <scope>NUCLEOTIDE SEQUENCE [LARGE SCALE GENOMIC DNA]</scope>
    <source>
        <strain evidence="1 2">S30H14</strain>
    </source>
</reference>
<keyword evidence="2" id="KW-1185">Reference proteome</keyword>
<dbReference type="Pfam" id="PF13551">
    <property type="entry name" value="HTH_29"/>
    <property type="match status" value="1"/>
</dbReference>
<dbReference type="KEGG" id="afx:JZ786_17465"/>
<dbReference type="EMBL" id="CP071182">
    <property type="protein sequence ID" value="QSO46275.1"/>
    <property type="molecule type" value="Genomic_DNA"/>
</dbReference>
<sequence length="129" mass="14961">MSVNYESANSLRSAVKRYRVARGHVECPARGRVDVEVCFYCPLLETLDMDSPVRSIRCRPVEPETDAEKLAYERLGILQLADTLGNVSEACRERGISRRVFYLYKHAFEEHGIEGLMFRSRRGRRQHQK</sequence>
<evidence type="ECO:0000313" key="1">
    <source>
        <dbReference type="EMBL" id="QSO46275.1"/>
    </source>
</evidence>
<gene>
    <name evidence="1" type="ORF">JZ786_17465</name>
</gene>
<dbReference type="SUPFAM" id="SSF48295">
    <property type="entry name" value="TrpR-like"/>
    <property type="match status" value="1"/>
</dbReference>
<dbReference type="InterPro" id="IPR010921">
    <property type="entry name" value="Trp_repressor/repl_initiator"/>
</dbReference>
<dbReference type="AlphaFoldDB" id="A0A9X7VXB1"/>
<name>A0A9X7VXB1_9BACL</name>
<protein>
    <submittedName>
        <fullName evidence="1">Helix-turn-helix domain-containing protein</fullName>
    </submittedName>
</protein>
<organism evidence="1 2">
    <name type="scientific">Alicyclobacillus mengziensis</name>
    <dbReference type="NCBI Taxonomy" id="2931921"/>
    <lineage>
        <taxon>Bacteria</taxon>
        <taxon>Bacillati</taxon>
        <taxon>Bacillota</taxon>
        <taxon>Bacilli</taxon>
        <taxon>Bacillales</taxon>
        <taxon>Alicyclobacillaceae</taxon>
        <taxon>Alicyclobacillus</taxon>
    </lineage>
</organism>
<proteinExistence type="predicted"/>
<dbReference type="RefSeq" id="WP_206655644.1">
    <property type="nucleotide sequence ID" value="NZ_CP071182.1"/>
</dbReference>
<evidence type="ECO:0000313" key="2">
    <source>
        <dbReference type="Proteomes" id="UP000663505"/>
    </source>
</evidence>
<dbReference type="GO" id="GO:0043565">
    <property type="term" value="F:sequence-specific DNA binding"/>
    <property type="evidence" value="ECO:0007669"/>
    <property type="project" value="InterPro"/>
</dbReference>
<accession>A0A9X7VXB1</accession>